<dbReference type="PRINTS" id="PR00813">
    <property type="entry name" value="BCTERIALGSPG"/>
</dbReference>
<dbReference type="Gene3D" id="3.30.700.10">
    <property type="entry name" value="Glycoprotein, Type 4 Pilin"/>
    <property type="match status" value="1"/>
</dbReference>
<dbReference type="InterPro" id="IPR045584">
    <property type="entry name" value="Pilin-like"/>
</dbReference>
<dbReference type="InterPro" id="IPR012902">
    <property type="entry name" value="N_methyl_site"/>
</dbReference>
<gene>
    <name evidence="3" type="primary">pulG_1</name>
    <name evidence="3" type="ORF">BWY73_00028</name>
</gene>
<dbReference type="Pfam" id="PF07596">
    <property type="entry name" value="SBP_bac_10"/>
    <property type="match status" value="1"/>
</dbReference>
<name>A0A1V5MLY0_UNCT6</name>
<dbReference type="PROSITE" id="PS00409">
    <property type="entry name" value="PROKAR_NTER_METHYL"/>
    <property type="match status" value="1"/>
</dbReference>
<dbReference type="AlphaFoldDB" id="A0A1V5MLY0"/>
<dbReference type="GO" id="GO:0015628">
    <property type="term" value="P:protein secretion by the type II secretion system"/>
    <property type="evidence" value="ECO:0007669"/>
    <property type="project" value="InterPro"/>
</dbReference>
<feature type="domain" description="DUF1559" evidence="2">
    <location>
        <begin position="32"/>
        <end position="71"/>
    </location>
</feature>
<dbReference type="EMBL" id="MWAK01000002">
    <property type="protein sequence ID" value="OPZ93930.1"/>
    <property type="molecule type" value="Genomic_DNA"/>
</dbReference>
<evidence type="ECO:0000256" key="1">
    <source>
        <dbReference type="ARBA" id="ARBA00022481"/>
    </source>
</evidence>
<dbReference type="SUPFAM" id="SSF54523">
    <property type="entry name" value="Pili subunits"/>
    <property type="match status" value="1"/>
</dbReference>
<protein>
    <submittedName>
        <fullName evidence="3">Type II secretion system protein G</fullName>
    </submittedName>
</protein>
<dbReference type="NCBIfam" id="TIGR02532">
    <property type="entry name" value="IV_pilin_GFxxxE"/>
    <property type="match status" value="1"/>
</dbReference>
<accession>A0A1V5MLY0</accession>
<proteinExistence type="predicted"/>
<comment type="caution">
    <text evidence="3">The sequence shown here is derived from an EMBL/GenBank/DDBJ whole genome shotgun (WGS) entry which is preliminary data.</text>
</comment>
<dbReference type="InterPro" id="IPR011453">
    <property type="entry name" value="DUF1559"/>
</dbReference>
<dbReference type="PANTHER" id="PTHR30093">
    <property type="entry name" value="GENERAL SECRETION PATHWAY PROTEIN G"/>
    <property type="match status" value="1"/>
</dbReference>
<reference evidence="3" key="1">
    <citation type="submission" date="2017-02" db="EMBL/GenBank/DDBJ databases">
        <title>Delving into the versatile metabolic prowess of the omnipresent phylum Bacteroidetes.</title>
        <authorList>
            <person name="Nobu M.K."/>
            <person name="Mei R."/>
            <person name="Narihiro T."/>
            <person name="Kuroda K."/>
            <person name="Liu W.-T."/>
        </authorList>
    </citation>
    <scope>NUCLEOTIDE SEQUENCE</scope>
    <source>
        <strain evidence="3">ADurb.Bin417</strain>
    </source>
</reference>
<keyword evidence="1" id="KW-0488">Methylation</keyword>
<dbReference type="PANTHER" id="PTHR30093:SF2">
    <property type="entry name" value="TYPE II SECRETION SYSTEM PROTEIN H"/>
    <property type="match status" value="1"/>
</dbReference>
<dbReference type="Proteomes" id="UP000485484">
    <property type="component" value="Unassembled WGS sequence"/>
</dbReference>
<sequence length="197" mass="21761">MSKRKGFTLIELLVVIAIIAILAGMLLPALARAREQARRTSCLNNLKQLGLAMHMYAQDYRERFPHIAGSTQVKSILVLLEPYAKATKLLVCPAAKWDTAAETWDQLDDGDPVNLSYAYQGRLSEASKNDSPLMADVSLTILNLHKNTDWNPALNVRANHGAEGVNMLFVGSHVNWIPLGQIADRYTGTLRNPGQQP</sequence>
<dbReference type="Pfam" id="PF07963">
    <property type="entry name" value="N_methyl"/>
    <property type="match status" value="1"/>
</dbReference>
<evidence type="ECO:0000259" key="2">
    <source>
        <dbReference type="Pfam" id="PF07596"/>
    </source>
</evidence>
<organism evidence="3">
    <name type="scientific">candidate division TA06 bacterium ADurb.Bin417</name>
    <dbReference type="NCBI Taxonomy" id="1852828"/>
    <lineage>
        <taxon>Bacteria</taxon>
        <taxon>Bacteria division TA06</taxon>
    </lineage>
</organism>
<dbReference type="GO" id="GO:0015627">
    <property type="term" value="C:type II protein secretion system complex"/>
    <property type="evidence" value="ECO:0007669"/>
    <property type="project" value="InterPro"/>
</dbReference>
<dbReference type="InterPro" id="IPR000983">
    <property type="entry name" value="Bac_GSPG_pilin"/>
</dbReference>
<evidence type="ECO:0000313" key="3">
    <source>
        <dbReference type="EMBL" id="OPZ93930.1"/>
    </source>
</evidence>